<comment type="caution">
    <text evidence="2">The sequence shown here is derived from an EMBL/GenBank/DDBJ whole genome shotgun (WGS) entry which is preliminary data.</text>
</comment>
<reference evidence="2 3" key="1">
    <citation type="submission" date="2024-01" db="EMBL/GenBank/DDBJ databases">
        <title>The complete chloroplast genome sequence of Lithospermum erythrorhizon: insights into the phylogenetic relationship among Boraginaceae species and the maternal lineages of purple gromwells.</title>
        <authorList>
            <person name="Okada T."/>
            <person name="Watanabe K."/>
        </authorList>
    </citation>
    <scope>NUCLEOTIDE SEQUENCE [LARGE SCALE GENOMIC DNA]</scope>
</reference>
<dbReference type="Pfam" id="PF00078">
    <property type="entry name" value="RVT_1"/>
    <property type="match status" value="1"/>
</dbReference>
<organism evidence="2 3">
    <name type="scientific">Lithospermum erythrorhizon</name>
    <name type="common">Purple gromwell</name>
    <name type="synonym">Lithospermum officinale var. erythrorhizon</name>
    <dbReference type="NCBI Taxonomy" id="34254"/>
    <lineage>
        <taxon>Eukaryota</taxon>
        <taxon>Viridiplantae</taxon>
        <taxon>Streptophyta</taxon>
        <taxon>Embryophyta</taxon>
        <taxon>Tracheophyta</taxon>
        <taxon>Spermatophyta</taxon>
        <taxon>Magnoliopsida</taxon>
        <taxon>eudicotyledons</taxon>
        <taxon>Gunneridae</taxon>
        <taxon>Pentapetalae</taxon>
        <taxon>asterids</taxon>
        <taxon>lamiids</taxon>
        <taxon>Boraginales</taxon>
        <taxon>Boraginaceae</taxon>
        <taxon>Boraginoideae</taxon>
        <taxon>Lithospermeae</taxon>
        <taxon>Lithospermum</taxon>
    </lineage>
</organism>
<proteinExistence type="predicted"/>
<dbReference type="AlphaFoldDB" id="A0AAV3QCF1"/>
<dbReference type="Proteomes" id="UP001454036">
    <property type="component" value="Unassembled WGS sequence"/>
</dbReference>
<dbReference type="EMBL" id="BAABME010003838">
    <property type="protein sequence ID" value="GAA0160295.1"/>
    <property type="molecule type" value="Genomic_DNA"/>
</dbReference>
<accession>A0AAV3QCF1</accession>
<evidence type="ECO:0000313" key="3">
    <source>
        <dbReference type="Proteomes" id="UP001454036"/>
    </source>
</evidence>
<keyword evidence="3" id="KW-1185">Reference proteome</keyword>
<dbReference type="PANTHER" id="PTHR31635:SF196">
    <property type="entry name" value="REVERSE TRANSCRIPTASE DOMAIN-CONTAINING PROTEIN-RELATED"/>
    <property type="match status" value="1"/>
</dbReference>
<name>A0AAV3QCF1_LITER</name>
<evidence type="ECO:0000259" key="1">
    <source>
        <dbReference type="Pfam" id="PF00078"/>
    </source>
</evidence>
<dbReference type="PANTHER" id="PTHR31635">
    <property type="entry name" value="REVERSE TRANSCRIPTASE DOMAIN-CONTAINING PROTEIN-RELATED"/>
    <property type="match status" value="1"/>
</dbReference>
<protein>
    <recommendedName>
        <fullName evidence="1">Reverse transcriptase domain-containing protein</fullName>
    </recommendedName>
</protein>
<feature type="domain" description="Reverse transcriptase" evidence="1">
    <location>
        <begin position="298"/>
        <end position="394"/>
    </location>
</feature>
<gene>
    <name evidence="2" type="ORF">LIER_16879</name>
</gene>
<evidence type="ECO:0000313" key="2">
    <source>
        <dbReference type="EMBL" id="GAA0160295.1"/>
    </source>
</evidence>
<sequence>MSHEGCRFTWCRNWEERSLLRVLDRVVCNARWVYQMSTCTVNIPAADYSDHCPIDVLVYNNLPGGPKPFKYQLLFRVWEECVEGNSMQVLVYKMKCLKKHLKQLNNEAFSNISTRVTEKHHELVNLNDDIFNGKILILLYLKRLKDGDSSTKYFHACMRMHHSKSRITSIQNEGGILVHDQEEVAKVAVNFYKGLFKGLFTEPSMQYVDLSHIHSFAHRGIDEADQTMLAACVTNDEIEKATLNLKGGKALGPDGYPMKLIKDTWAIIGRSVIDGVKHFFMTGQMPRSVNCTALSLIPKVQKPLEMKQFRPIACCNSLYKIITSIVATRLNSVLSKIVGIQETAYVPNRRIIDGILLMQEMMNGYHKKSGKPRCAIKVDIMKAYDTVRLGFSLVYFKDEAVP</sequence>
<dbReference type="InterPro" id="IPR000477">
    <property type="entry name" value="RT_dom"/>
</dbReference>